<dbReference type="EMBL" id="BKAM01000024">
    <property type="protein sequence ID" value="GEP72576.1"/>
    <property type="molecule type" value="Genomic_DNA"/>
</dbReference>
<accession>A0A512PN00</accession>
<reference evidence="2 3" key="1">
    <citation type="submission" date="2019-07" db="EMBL/GenBank/DDBJ databases">
        <title>Whole genome shotgun sequence of Lactobacillus rapi NBRC 109618.</title>
        <authorList>
            <person name="Hosoyama A."/>
            <person name="Uohara A."/>
            <person name="Ohji S."/>
            <person name="Ichikawa N."/>
        </authorList>
    </citation>
    <scope>NUCLEOTIDE SEQUENCE [LARGE SCALE GENOMIC DNA]</scope>
    <source>
        <strain evidence="2 3">NBRC 109618</strain>
    </source>
</reference>
<organism evidence="2 3">
    <name type="scientific">Lentilactobacillus rapi</name>
    <dbReference type="NCBI Taxonomy" id="481723"/>
    <lineage>
        <taxon>Bacteria</taxon>
        <taxon>Bacillati</taxon>
        <taxon>Bacillota</taxon>
        <taxon>Bacilli</taxon>
        <taxon>Lactobacillales</taxon>
        <taxon>Lactobacillaceae</taxon>
        <taxon>Lentilactobacillus</taxon>
    </lineage>
</organism>
<name>A0A512PN00_9LACO</name>
<dbReference type="Proteomes" id="UP000321569">
    <property type="component" value="Unassembled WGS sequence"/>
</dbReference>
<feature type="chain" id="PRO_5021740931" evidence="1">
    <location>
        <begin position="35"/>
        <end position="159"/>
    </location>
</feature>
<dbReference type="OrthoDB" id="2328803at2"/>
<dbReference type="RefSeq" id="WP_054748640.1">
    <property type="nucleotide sequence ID" value="NZ_BKAM01000024.1"/>
</dbReference>
<protein>
    <submittedName>
        <fullName evidence="2">Uncharacterized protein</fullName>
    </submittedName>
</protein>
<evidence type="ECO:0000313" key="2">
    <source>
        <dbReference type="EMBL" id="GEP72576.1"/>
    </source>
</evidence>
<comment type="caution">
    <text evidence="2">The sequence shown here is derived from an EMBL/GenBank/DDBJ whole genome shotgun (WGS) entry which is preliminary data.</text>
</comment>
<evidence type="ECO:0000256" key="1">
    <source>
        <dbReference type="SAM" id="SignalP"/>
    </source>
</evidence>
<dbReference type="AlphaFoldDB" id="A0A512PN00"/>
<evidence type="ECO:0000313" key="3">
    <source>
        <dbReference type="Proteomes" id="UP000321569"/>
    </source>
</evidence>
<feature type="signal peptide" evidence="1">
    <location>
        <begin position="1"/>
        <end position="34"/>
    </location>
</feature>
<gene>
    <name evidence="2" type="ORF">LRA02_14440</name>
</gene>
<keyword evidence="1" id="KW-0732">Signal</keyword>
<proteinExistence type="predicted"/>
<sequence>MKKFATMITVASLALPLALAAPLAVTSALPTANAATTKTTAKKATTKTTPTTTKKTASKTTTATKGVTYTLAKNGVKNFKAVSYHIKANTNVYKGFFYADAAKVTFTKKGVLKGAVTYKVTRSVKVTTTGNKTKTFFYVTGQGYVAASAMTKGPYQQAD</sequence>